<reference evidence="1" key="1">
    <citation type="journal article" date="2021" name="Nat. Commun.">
        <title>Genetic determinants of endophytism in the Arabidopsis root mycobiome.</title>
        <authorList>
            <person name="Mesny F."/>
            <person name="Miyauchi S."/>
            <person name="Thiergart T."/>
            <person name="Pickel B."/>
            <person name="Atanasova L."/>
            <person name="Karlsson M."/>
            <person name="Huettel B."/>
            <person name="Barry K.W."/>
            <person name="Haridas S."/>
            <person name="Chen C."/>
            <person name="Bauer D."/>
            <person name="Andreopoulos W."/>
            <person name="Pangilinan J."/>
            <person name="LaButti K."/>
            <person name="Riley R."/>
            <person name="Lipzen A."/>
            <person name="Clum A."/>
            <person name="Drula E."/>
            <person name="Henrissat B."/>
            <person name="Kohler A."/>
            <person name="Grigoriev I.V."/>
            <person name="Martin F.M."/>
            <person name="Hacquard S."/>
        </authorList>
    </citation>
    <scope>NUCLEOTIDE SEQUENCE</scope>
    <source>
        <strain evidence="1">MPI-CAGE-CH-0235</strain>
    </source>
</reference>
<protein>
    <submittedName>
        <fullName evidence="1">Uncharacterized protein</fullName>
    </submittedName>
</protein>
<gene>
    <name evidence="1" type="ORF">B0I35DRAFT_465467</name>
</gene>
<dbReference type="Proteomes" id="UP000813444">
    <property type="component" value="Unassembled WGS sequence"/>
</dbReference>
<name>A0A8K0SCL4_9HYPO</name>
<evidence type="ECO:0000313" key="1">
    <source>
        <dbReference type="EMBL" id="KAH7303946.1"/>
    </source>
</evidence>
<sequence>MHTFRKAVAAGAVGSVAGTAWLLSSSTIITPIPKHEAIWQSSSLSRLNSFQNPVLEDVCVKRVPLSRVRPELRYDEAALALQFCRGVWSGWAFAPQRVLFTRLFRTSENSHLVFSKNSIAVSDFELNSEFIDQFQVIERSSNVITVREGGSPRDPNLREVDGLITTAARIDLEKQEVELSLSTRLWKGKDKVTDGSLPVPYLVVVLHWLYAKALVQSGAQALR</sequence>
<evidence type="ECO:0000313" key="2">
    <source>
        <dbReference type="Proteomes" id="UP000813444"/>
    </source>
</evidence>
<accession>A0A8K0SCL4</accession>
<keyword evidence="2" id="KW-1185">Reference proteome</keyword>
<organism evidence="1 2">
    <name type="scientific">Stachybotrys elegans</name>
    <dbReference type="NCBI Taxonomy" id="80388"/>
    <lineage>
        <taxon>Eukaryota</taxon>
        <taxon>Fungi</taxon>
        <taxon>Dikarya</taxon>
        <taxon>Ascomycota</taxon>
        <taxon>Pezizomycotina</taxon>
        <taxon>Sordariomycetes</taxon>
        <taxon>Hypocreomycetidae</taxon>
        <taxon>Hypocreales</taxon>
        <taxon>Stachybotryaceae</taxon>
        <taxon>Stachybotrys</taxon>
    </lineage>
</organism>
<dbReference type="AlphaFoldDB" id="A0A8K0SCL4"/>
<proteinExistence type="predicted"/>
<dbReference type="EMBL" id="JAGPNK010000027">
    <property type="protein sequence ID" value="KAH7303946.1"/>
    <property type="molecule type" value="Genomic_DNA"/>
</dbReference>
<dbReference type="OrthoDB" id="4436466at2759"/>
<comment type="caution">
    <text evidence="1">The sequence shown here is derived from an EMBL/GenBank/DDBJ whole genome shotgun (WGS) entry which is preliminary data.</text>
</comment>